<keyword evidence="8" id="KW-1185">Reference proteome</keyword>
<protein>
    <submittedName>
        <fullName evidence="7">Uncharacterized protein</fullName>
    </submittedName>
</protein>
<keyword evidence="3" id="KW-0611">Plant defense</keyword>
<dbReference type="InterPro" id="IPR056789">
    <property type="entry name" value="LRR_R13L1-DRL21"/>
</dbReference>
<evidence type="ECO:0000256" key="3">
    <source>
        <dbReference type="ARBA" id="ARBA00022821"/>
    </source>
</evidence>
<dbReference type="PANTHER" id="PTHR36766">
    <property type="entry name" value="PLANT BROAD-SPECTRUM MILDEW RESISTANCE PROTEIN RPW8"/>
    <property type="match status" value="1"/>
</dbReference>
<dbReference type="Pfam" id="PF00560">
    <property type="entry name" value="LRR_1"/>
    <property type="match status" value="2"/>
</dbReference>
<comment type="caution">
    <text evidence="7">The sequence shown here is derived from an EMBL/GenBank/DDBJ whole genome shotgun (WGS) entry which is preliminary data.</text>
</comment>
<dbReference type="SUPFAM" id="SSF52540">
    <property type="entry name" value="P-loop containing nucleoside triphosphate hydrolases"/>
    <property type="match status" value="1"/>
</dbReference>
<proteinExistence type="predicted"/>
<dbReference type="Proteomes" id="UP001417504">
    <property type="component" value="Unassembled WGS sequence"/>
</dbReference>
<dbReference type="InterPro" id="IPR042197">
    <property type="entry name" value="Apaf_helical"/>
</dbReference>
<dbReference type="SMART" id="SM00369">
    <property type="entry name" value="LRR_TYP"/>
    <property type="match status" value="3"/>
</dbReference>
<dbReference type="Gene3D" id="3.40.50.300">
    <property type="entry name" value="P-loop containing nucleotide triphosphate hydrolases"/>
    <property type="match status" value="1"/>
</dbReference>
<dbReference type="InterPro" id="IPR003591">
    <property type="entry name" value="Leu-rich_rpt_typical-subtyp"/>
</dbReference>
<accession>A0AAP0IXY9</accession>
<evidence type="ECO:0000256" key="2">
    <source>
        <dbReference type="ARBA" id="ARBA00022737"/>
    </source>
</evidence>
<organism evidence="7 8">
    <name type="scientific">Stephania japonica</name>
    <dbReference type="NCBI Taxonomy" id="461633"/>
    <lineage>
        <taxon>Eukaryota</taxon>
        <taxon>Viridiplantae</taxon>
        <taxon>Streptophyta</taxon>
        <taxon>Embryophyta</taxon>
        <taxon>Tracheophyta</taxon>
        <taxon>Spermatophyta</taxon>
        <taxon>Magnoliopsida</taxon>
        <taxon>Ranunculales</taxon>
        <taxon>Menispermaceae</taxon>
        <taxon>Menispermoideae</taxon>
        <taxon>Cissampelideae</taxon>
        <taxon>Stephania</taxon>
    </lineage>
</organism>
<dbReference type="SUPFAM" id="SSF52058">
    <property type="entry name" value="L domain-like"/>
    <property type="match status" value="1"/>
</dbReference>
<evidence type="ECO:0000256" key="1">
    <source>
        <dbReference type="ARBA" id="ARBA00022614"/>
    </source>
</evidence>
<dbReference type="InterPro" id="IPR058922">
    <property type="entry name" value="WHD_DRP"/>
</dbReference>
<dbReference type="InterPro" id="IPR032675">
    <property type="entry name" value="LRR_dom_sf"/>
</dbReference>
<dbReference type="AlphaFoldDB" id="A0AAP0IXY9"/>
<keyword evidence="1" id="KW-0433">Leucine-rich repeat</keyword>
<keyword evidence="2" id="KW-0677">Repeat</keyword>
<evidence type="ECO:0000259" key="5">
    <source>
        <dbReference type="Pfam" id="PF23559"/>
    </source>
</evidence>
<dbReference type="PANTHER" id="PTHR36766:SF40">
    <property type="entry name" value="DISEASE RESISTANCE PROTEIN RGA3"/>
    <property type="match status" value="1"/>
</dbReference>
<feature type="domain" description="Disease resistance protein winged helix" evidence="5">
    <location>
        <begin position="418"/>
        <end position="484"/>
    </location>
</feature>
<dbReference type="Pfam" id="PF23559">
    <property type="entry name" value="WHD_DRP"/>
    <property type="match status" value="1"/>
</dbReference>
<evidence type="ECO:0000313" key="8">
    <source>
        <dbReference type="Proteomes" id="UP001417504"/>
    </source>
</evidence>
<dbReference type="GO" id="GO:0006952">
    <property type="term" value="P:defense response"/>
    <property type="evidence" value="ECO:0007669"/>
    <property type="project" value="UniProtKB-KW"/>
</dbReference>
<reference evidence="7 8" key="1">
    <citation type="submission" date="2024-01" db="EMBL/GenBank/DDBJ databases">
        <title>Genome assemblies of Stephania.</title>
        <authorList>
            <person name="Yang L."/>
        </authorList>
    </citation>
    <scope>NUCLEOTIDE SEQUENCE [LARGE SCALE GENOMIC DNA]</scope>
    <source>
        <strain evidence="7">QJT</strain>
        <tissue evidence="7">Leaf</tissue>
    </source>
</reference>
<name>A0AAP0IXY9_9MAGN</name>
<dbReference type="PROSITE" id="PS51450">
    <property type="entry name" value="LRR"/>
    <property type="match status" value="1"/>
</dbReference>
<feature type="domain" description="R13L1/DRL21-like LRR repeat region" evidence="6">
    <location>
        <begin position="669"/>
        <end position="794"/>
    </location>
</feature>
<dbReference type="Gene3D" id="1.10.8.430">
    <property type="entry name" value="Helical domain of apoptotic protease-activating factors"/>
    <property type="match status" value="1"/>
</dbReference>
<evidence type="ECO:0000259" key="4">
    <source>
        <dbReference type="Pfam" id="PF00931"/>
    </source>
</evidence>
<dbReference type="EMBL" id="JBBNAE010000005">
    <property type="protein sequence ID" value="KAK9122596.1"/>
    <property type="molecule type" value="Genomic_DNA"/>
</dbReference>
<evidence type="ECO:0000259" key="6">
    <source>
        <dbReference type="Pfam" id="PF25019"/>
    </source>
</evidence>
<sequence>MEWAVATFQVALENLVKIGTSGAEAINSVNANLNELRSRLPELLEVVLQEDLGNPLQRQDRLRHLEGIVYDGEDLVDEIDIELERRSRSTTTHNYGDQLIYLFHDKLKIPIKVQSILKRIQIHEERGSSAPLPRGPKNLLIKESRIVGRDNSASDIIRKLCPTAADNEGTEITEITEISPTTIQNLRQASISDTANGNDDNVLVIPIVGMAGVGKTALAKLVYDDARINDYFDIKHWFETNKLKENDEEIISWFAALPPNKRILLVLDDLRGCEDQYQQKCDYFVQKLKSSSAGTGTTIIVTTRSQAMVDSKNAHRLNPLSEGDCCDLLTQTVFGITSTTECSKHHMVSLCKQIAEKCDGLPWTAKVLGSMMRIASNPREWTAFRDSNIWDFPEVPRNIPLSFKLSAVLKRCLAYCAIFPRDQDFCKEILVRMWTAEGFIVPEANKRRIEDIGCKYFDELLNMSIFLSEGGKIFKMHTLIHDLAQSISGSKCLRMEKNEDLTGVHQDLAAVRHLSISGSNVEPKTFEKFYKCKGLRTFISLRKSIKAVPDQLFTKLIRLRLLDLSYCHVTVLTDSLGNLIHLRYLNLSNTSIEWLPETITKLHKLSGLNLKKCSHLSKLPKCMGNLINLRHLELEGNRLTSIPAGFGELSNLETLGEFIVGRGAEDARISELRNLENLQGFMRIKKLENVHEKDISKTLLDNKVFLHKLELQWSEILHDDPVLIQVELLKSLQPNENLQDLTIRKYSGREFPNWMGNTFLPCLVSLRLLECQNCNSLPLLGGLPMLKSLELAEMMSVESIDSMFHADDKPSFPSLETLVLMEMPKLRTWKRLGNNDLPSLSKLVIDTCPQLTDLPRLHYLKSLHELELNKCIGLSKLPQEGFPNNLSRLIASECPLQSHRKFWEMTVNIPYREIDGRSS</sequence>
<dbReference type="Pfam" id="PF25019">
    <property type="entry name" value="LRR_R13L1-DRL21"/>
    <property type="match status" value="1"/>
</dbReference>
<dbReference type="InterPro" id="IPR002182">
    <property type="entry name" value="NB-ARC"/>
</dbReference>
<dbReference type="Pfam" id="PF00931">
    <property type="entry name" value="NB-ARC"/>
    <property type="match status" value="1"/>
</dbReference>
<dbReference type="Gene3D" id="1.10.10.10">
    <property type="entry name" value="Winged helix-like DNA-binding domain superfamily/Winged helix DNA-binding domain"/>
    <property type="match status" value="1"/>
</dbReference>
<evidence type="ECO:0000313" key="7">
    <source>
        <dbReference type="EMBL" id="KAK9122596.1"/>
    </source>
</evidence>
<dbReference type="GO" id="GO:0043531">
    <property type="term" value="F:ADP binding"/>
    <property type="evidence" value="ECO:0007669"/>
    <property type="project" value="InterPro"/>
</dbReference>
<dbReference type="Gene3D" id="3.80.10.10">
    <property type="entry name" value="Ribonuclease Inhibitor"/>
    <property type="match status" value="1"/>
</dbReference>
<feature type="domain" description="NB-ARC" evidence="4">
    <location>
        <begin position="200"/>
        <end position="244"/>
    </location>
</feature>
<dbReference type="InterPro" id="IPR001611">
    <property type="entry name" value="Leu-rich_rpt"/>
</dbReference>
<gene>
    <name evidence="7" type="ORF">Sjap_012198</name>
</gene>
<dbReference type="PRINTS" id="PR00364">
    <property type="entry name" value="DISEASERSIST"/>
</dbReference>
<dbReference type="InterPro" id="IPR036388">
    <property type="entry name" value="WH-like_DNA-bd_sf"/>
</dbReference>
<dbReference type="InterPro" id="IPR027417">
    <property type="entry name" value="P-loop_NTPase"/>
</dbReference>